<evidence type="ECO:0000313" key="2">
    <source>
        <dbReference type="EMBL" id="GAG01530.1"/>
    </source>
</evidence>
<sequence>LCPDCDREYHTPDDRRFHAEATACPSCGPELSLLTRSGDELARGDAAIDEVVRALTLGQIVAVQGIGGFHLACDARSEKAVRALRDRKRRARKPLAVLVASLAGAEKHAVVGAEARDLLESSARPIVVLRRRGDSTLADGLAPGSPMVGLMLPSTALHVLLLDGLDAPMVMTSANFSGEPIAYRYAESRGDLVRIADAVLVHDREIVSPCDDSVALPAPRHPIFLRRARGYVPHSIRLQRPVRHTVLACGGEWGNTICIAHGDRAWVS</sequence>
<dbReference type="InterPro" id="IPR017945">
    <property type="entry name" value="DHBP_synth_RibB-like_a/b_dom"/>
</dbReference>
<feature type="non-terminal residue" evidence="2">
    <location>
        <position position="268"/>
    </location>
</feature>
<dbReference type="Gene3D" id="3.30.110.120">
    <property type="match status" value="1"/>
</dbReference>
<dbReference type="PANTHER" id="PTHR42959">
    <property type="entry name" value="CARBAMOYLTRANSFERASE"/>
    <property type="match status" value="1"/>
</dbReference>
<dbReference type="GO" id="GO:0016743">
    <property type="term" value="F:carboxyl- or carbamoyltransferase activity"/>
    <property type="evidence" value="ECO:0007669"/>
    <property type="project" value="TreeGrafter"/>
</dbReference>
<feature type="domain" description="YrdC-like" evidence="1">
    <location>
        <begin position="45"/>
        <end position="230"/>
    </location>
</feature>
<dbReference type="Pfam" id="PF07503">
    <property type="entry name" value="zf-HYPF"/>
    <property type="match status" value="1"/>
</dbReference>
<evidence type="ECO:0000259" key="1">
    <source>
        <dbReference type="PROSITE" id="PS51163"/>
    </source>
</evidence>
<protein>
    <recommendedName>
        <fullName evidence="1">YrdC-like domain-containing protein</fullName>
    </recommendedName>
</protein>
<feature type="non-terminal residue" evidence="2">
    <location>
        <position position="1"/>
    </location>
</feature>
<dbReference type="InterPro" id="IPR051060">
    <property type="entry name" value="Carbamoyltrans_HypF-like"/>
</dbReference>
<dbReference type="PROSITE" id="PS51163">
    <property type="entry name" value="YRDC"/>
    <property type="match status" value="1"/>
</dbReference>
<dbReference type="InterPro" id="IPR006070">
    <property type="entry name" value="Sua5-like_dom"/>
</dbReference>
<dbReference type="EMBL" id="BARS01025201">
    <property type="protein sequence ID" value="GAG01530.1"/>
    <property type="molecule type" value="Genomic_DNA"/>
</dbReference>
<dbReference type="SUPFAM" id="SSF55821">
    <property type="entry name" value="YrdC/RibB"/>
    <property type="match status" value="1"/>
</dbReference>
<name>X0U7L3_9ZZZZ</name>
<dbReference type="Gene3D" id="3.90.870.40">
    <property type="match status" value="1"/>
</dbReference>
<accession>X0U7L3</accession>
<dbReference type="Gene3D" id="3.30.420.360">
    <property type="match status" value="1"/>
</dbReference>
<comment type="caution">
    <text evidence="2">The sequence shown here is derived from an EMBL/GenBank/DDBJ whole genome shotgun (WGS) entry which is preliminary data.</text>
</comment>
<dbReference type="Pfam" id="PF01300">
    <property type="entry name" value="Sua5_yciO_yrdC"/>
    <property type="match status" value="1"/>
</dbReference>
<reference evidence="2" key="1">
    <citation type="journal article" date="2014" name="Front. Microbiol.">
        <title>High frequency of phylogenetically diverse reductive dehalogenase-homologous genes in deep subseafloor sedimentary metagenomes.</title>
        <authorList>
            <person name="Kawai M."/>
            <person name="Futagami T."/>
            <person name="Toyoda A."/>
            <person name="Takaki Y."/>
            <person name="Nishi S."/>
            <person name="Hori S."/>
            <person name="Arai W."/>
            <person name="Tsubouchi T."/>
            <person name="Morono Y."/>
            <person name="Uchiyama I."/>
            <person name="Ito T."/>
            <person name="Fujiyama A."/>
            <person name="Inagaki F."/>
            <person name="Takami H."/>
        </authorList>
    </citation>
    <scope>NUCLEOTIDE SEQUENCE</scope>
    <source>
        <strain evidence="2">Expedition CK06-06</strain>
    </source>
</reference>
<dbReference type="InterPro" id="IPR011125">
    <property type="entry name" value="Znf_HypF"/>
</dbReference>
<dbReference type="GO" id="GO:0008270">
    <property type="term" value="F:zinc ion binding"/>
    <property type="evidence" value="ECO:0007669"/>
    <property type="project" value="InterPro"/>
</dbReference>
<dbReference type="GO" id="GO:0051604">
    <property type="term" value="P:protein maturation"/>
    <property type="evidence" value="ECO:0007669"/>
    <property type="project" value="TreeGrafter"/>
</dbReference>
<dbReference type="AlphaFoldDB" id="X0U7L3"/>
<dbReference type="PANTHER" id="PTHR42959:SF1">
    <property type="entry name" value="CARBAMOYLTRANSFERASE HYPF"/>
    <property type="match status" value="1"/>
</dbReference>
<gene>
    <name evidence="2" type="ORF">S01H1_39863</name>
</gene>
<organism evidence="2">
    <name type="scientific">marine sediment metagenome</name>
    <dbReference type="NCBI Taxonomy" id="412755"/>
    <lineage>
        <taxon>unclassified sequences</taxon>
        <taxon>metagenomes</taxon>
        <taxon>ecological metagenomes</taxon>
    </lineage>
</organism>
<proteinExistence type="predicted"/>
<dbReference type="GO" id="GO:0003725">
    <property type="term" value="F:double-stranded RNA binding"/>
    <property type="evidence" value="ECO:0007669"/>
    <property type="project" value="InterPro"/>
</dbReference>